<name>A0AAV0XJB3_9HEMI</name>
<dbReference type="Pfam" id="PF21787">
    <property type="entry name" value="TNP-like_RNaseH_N"/>
    <property type="match status" value="1"/>
</dbReference>
<dbReference type="EMBL" id="CARXXK010000005">
    <property type="protein sequence ID" value="CAI6368348.1"/>
    <property type="molecule type" value="Genomic_DNA"/>
</dbReference>
<sequence>MPGLNDIIFNSIELKMKNLKDDAKDFMLCVDEMAIKTNLFYNLSKDCIIGFNNSYDQKTYEPAKHVLCFMIRSLNYNLKQLVAYYFINNSCTGITLQNTIVAVITKLQSIGINIRVFTTDQGPNFYSFSTKMHVSSERPFFCEWEKNILCI</sequence>
<keyword evidence="3" id="KW-1185">Reference proteome</keyword>
<evidence type="ECO:0000313" key="3">
    <source>
        <dbReference type="Proteomes" id="UP001160148"/>
    </source>
</evidence>
<evidence type="ECO:0000313" key="2">
    <source>
        <dbReference type="EMBL" id="CAI6368348.1"/>
    </source>
</evidence>
<reference evidence="2 3" key="1">
    <citation type="submission" date="2023-01" db="EMBL/GenBank/DDBJ databases">
        <authorList>
            <person name="Whitehead M."/>
        </authorList>
    </citation>
    <scope>NUCLEOTIDE SEQUENCE [LARGE SCALE GENOMIC DNA]</scope>
</reference>
<dbReference type="Proteomes" id="UP001160148">
    <property type="component" value="Unassembled WGS sequence"/>
</dbReference>
<accession>A0AAV0XJB3</accession>
<dbReference type="InterPro" id="IPR048365">
    <property type="entry name" value="TNP-like_RNaseH_N"/>
</dbReference>
<organism evidence="2 3">
    <name type="scientific">Macrosiphum euphorbiae</name>
    <name type="common">potato aphid</name>
    <dbReference type="NCBI Taxonomy" id="13131"/>
    <lineage>
        <taxon>Eukaryota</taxon>
        <taxon>Metazoa</taxon>
        <taxon>Ecdysozoa</taxon>
        <taxon>Arthropoda</taxon>
        <taxon>Hexapoda</taxon>
        <taxon>Insecta</taxon>
        <taxon>Pterygota</taxon>
        <taxon>Neoptera</taxon>
        <taxon>Paraneoptera</taxon>
        <taxon>Hemiptera</taxon>
        <taxon>Sternorrhyncha</taxon>
        <taxon>Aphidomorpha</taxon>
        <taxon>Aphidoidea</taxon>
        <taxon>Aphididae</taxon>
        <taxon>Macrosiphini</taxon>
        <taxon>Macrosiphum</taxon>
    </lineage>
</organism>
<protein>
    <recommendedName>
        <fullName evidence="1">Transposable element P transposase-like RNase H domain-containing protein</fullName>
    </recommendedName>
</protein>
<proteinExistence type="predicted"/>
<comment type="caution">
    <text evidence="2">The sequence shown here is derived from an EMBL/GenBank/DDBJ whole genome shotgun (WGS) entry which is preliminary data.</text>
</comment>
<dbReference type="AlphaFoldDB" id="A0AAV0XJB3"/>
<feature type="domain" description="Transposable element P transposase-like RNase H" evidence="1">
    <location>
        <begin position="2"/>
        <end position="132"/>
    </location>
</feature>
<gene>
    <name evidence="2" type="ORF">MEUPH1_LOCUS22718</name>
</gene>
<evidence type="ECO:0000259" key="1">
    <source>
        <dbReference type="Pfam" id="PF21787"/>
    </source>
</evidence>